<organism evidence="1 2">
    <name type="scientific">Mycena maculata</name>
    <dbReference type="NCBI Taxonomy" id="230809"/>
    <lineage>
        <taxon>Eukaryota</taxon>
        <taxon>Fungi</taxon>
        <taxon>Dikarya</taxon>
        <taxon>Basidiomycota</taxon>
        <taxon>Agaricomycotina</taxon>
        <taxon>Agaricomycetes</taxon>
        <taxon>Agaricomycetidae</taxon>
        <taxon>Agaricales</taxon>
        <taxon>Marasmiineae</taxon>
        <taxon>Mycenaceae</taxon>
        <taxon>Mycena</taxon>
    </lineage>
</organism>
<protein>
    <submittedName>
        <fullName evidence="1">Uncharacterized protein</fullName>
    </submittedName>
</protein>
<accession>A0AAD7MG84</accession>
<evidence type="ECO:0000313" key="2">
    <source>
        <dbReference type="Proteomes" id="UP001215280"/>
    </source>
</evidence>
<comment type="caution">
    <text evidence="1">The sequence shown here is derived from an EMBL/GenBank/DDBJ whole genome shotgun (WGS) entry which is preliminary data.</text>
</comment>
<evidence type="ECO:0000313" key="1">
    <source>
        <dbReference type="EMBL" id="KAJ7716013.1"/>
    </source>
</evidence>
<sequence>MEDTDVFYDRFEVPVLYDKWEGTVDLDHLFRGPILLKAIWLYLVDTQLVRISDETKVNYTNRHRIYVARIHKGLQNIKAILFPHSDEPHAMGNQHAEDDEDLNDIFDNAPSVSAIPTSTLQLAIPVTSLHTDSSLPTIYCPHASGRSAPPTPASTPSGLEFTVSASAAAFVYRPATVVSMAMVVHPEVLGVGVHDVVMLGVHEAVALAGIALEEEPSRVQFAIRSGIA</sequence>
<keyword evidence="2" id="KW-1185">Reference proteome</keyword>
<reference evidence="1" key="1">
    <citation type="submission" date="2023-03" db="EMBL/GenBank/DDBJ databases">
        <title>Massive genome expansion in bonnet fungi (Mycena s.s.) driven by repeated elements and novel gene families across ecological guilds.</title>
        <authorList>
            <consortium name="Lawrence Berkeley National Laboratory"/>
            <person name="Harder C.B."/>
            <person name="Miyauchi S."/>
            <person name="Viragh M."/>
            <person name="Kuo A."/>
            <person name="Thoen E."/>
            <person name="Andreopoulos B."/>
            <person name="Lu D."/>
            <person name="Skrede I."/>
            <person name="Drula E."/>
            <person name="Henrissat B."/>
            <person name="Morin E."/>
            <person name="Kohler A."/>
            <person name="Barry K."/>
            <person name="LaButti K."/>
            <person name="Morin E."/>
            <person name="Salamov A."/>
            <person name="Lipzen A."/>
            <person name="Mereny Z."/>
            <person name="Hegedus B."/>
            <person name="Baldrian P."/>
            <person name="Stursova M."/>
            <person name="Weitz H."/>
            <person name="Taylor A."/>
            <person name="Grigoriev I.V."/>
            <person name="Nagy L.G."/>
            <person name="Martin F."/>
            <person name="Kauserud H."/>
        </authorList>
    </citation>
    <scope>NUCLEOTIDE SEQUENCE</scope>
    <source>
        <strain evidence="1">CBHHK188m</strain>
    </source>
</reference>
<proteinExistence type="predicted"/>
<name>A0AAD7MG84_9AGAR</name>
<dbReference type="AlphaFoldDB" id="A0AAD7MG84"/>
<dbReference type="EMBL" id="JARJLG010000338">
    <property type="protein sequence ID" value="KAJ7716013.1"/>
    <property type="molecule type" value="Genomic_DNA"/>
</dbReference>
<dbReference type="Proteomes" id="UP001215280">
    <property type="component" value="Unassembled WGS sequence"/>
</dbReference>
<gene>
    <name evidence="1" type="ORF">DFH07DRAFT_974029</name>
</gene>